<reference evidence="2" key="1">
    <citation type="submission" date="2021-03" db="EMBL/GenBank/DDBJ databases">
        <title>Comparative genomics and phylogenomic investigation of the class Geoglossomycetes provide insights into ecological specialization and systematics.</title>
        <authorList>
            <person name="Melie T."/>
            <person name="Pirro S."/>
            <person name="Miller A.N."/>
            <person name="Quandt A."/>
        </authorList>
    </citation>
    <scope>NUCLEOTIDE SEQUENCE</scope>
    <source>
        <strain evidence="2">GBOQ0MN5Z8</strain>
    </source>
</reference>
<feature type="region of interest" description="Disordered" evidence="1">
    <location>
        <begin position="60"/>
        <end position="84"/>
    </location>
</feature>
<dbReference type="EMBL" id="JAGHQL010000268">
    <property type="protein sequence ID" value="KAH0534142.1"/>
    <property type="molecule type" value="Genomic_DNA"/>
</dbReference>
<dbReference type="Pfam" id="PF05238">
    <property type="entry name" value="CENP-N"/>
    <property type="match status" value="2"/>
</dbReference>
<feature type="compositionally biased region" description="Acidic residues" evidence="1">
    <location>
        <begin position="68"/>
        <end position="83"/>
    </location>
</feature>
<comment type="caution">
    <text evidence="2">The sequence shown here is derived from an EMBL/GenBank/DDBJ whole genome shotgun (WGS) entry which is preliminary data.</text>
</comment>
<keyword evidence="3" id="KW-1185">Reference proteome</keyword>
<dbReference type="OrthoDB" id="6585699at2759"/>
<organism evidence="2 3">
    <name type="scientific">Glutinoglossum americanum</name>
    <dbReference type="NCBI Taxonomy" id="1670608"/>
    <lineage>
        <taxon>Eukaryota</taxon>
        <taxon>Fungi</taxon>
        <taxon>Dikarya</taxon>
        <taxon>Ascomycota</taxon>
        <taxon>Pezizomycotina</taxon>
        <taxon>Geoglossomycetes</taxon>
        <taxon>Geoglossales</taxon>
        <taxon>Geoglossaceae</taxon>
        <taxon>Glutinoglossum</taxon>
    </lineage>
</organism>
<accession>A0A9P8I3Q3</accession>
<feature type="compositionally biased region" description="Basic and acidic residues" evidence="1">
    <location>
        <begin position="467"/>
        <end position="478"/>
    </location>
</feature>
<evidence type="ECO:0000256" key="1">
    <source>
        <dbReference type="SAM" id="MobiDB-lite"/>
    </source>
</evidence>
<dbReference type="AlphaFoldDB" id="A0A9P8I3Q3"/>
<dbReference type="GO" id="GO:0034080">
    <property type="term" value="P:CENP-A containing chromatin assembly"/>
    <property type="evidence" value="ECO:0007669"/>
    <property type="project" value="InterPro"/>
</dbReference>
<feature type="region of interest" description="Disordered" evidence="1">
    <location>
        <begin position="1"/>
        <end position="21"/>
    </location>
</feature>
<dbReference type="Gene3D" id="3.10.20.720">
    <property type="match status" value="1"/>
</dbReference>
<dbReference type="InterPro" id="IPR007902">
    <property type="entry name" value="Chl4/mis15/CENP-N"/>
</dbReference>
<name>A0A9P8I3Q3_9PEZI</name>
<dbReference type="Proteomes" id="UP000698800">
    <property type="component" value="Unassembled WGS sequence"/>
</dbReference>
<evidence type="ECO:0000313" key="3">
    <source>
        <dbReference type="Proteomes" id="UP000698800"/>
    </source>
</evidence>
<sequence>MAQRDRPVVAVPTTAPLPHSLRLSPDDPSVVQIIRRIPRPALLAIALDWLDEKNQPLCRPYLAGDADGGGEGEDEDDDDDDEGFAPAENVEALREIYLAMQNKKGLRRELSERIIHGDWVRAPLPKLALATAHRALLLSFDANRYGLNPPETGTEPLPSSNDRPKLSVPQILPDAIATSSGLDFLGALTETRRHACPPGHSEMGCIEAVLTNASERSEELPRFHAPTFLRNLQREIAPFAKAHYYLTRIKDLPLTMLRIRLGNSPYGTPKYQGGRLVGLADDGSSVFIAFPDGTPMVYGSLSSKHLGETKSLRKVVFDAIPKAISRPREHYTLKSTSLSTCTLQALLFLRGPGRGNAAAGGWSIFVEESVECSPLEFSTFKQVSVKWGQEFYEDEDGEVRRVEEDEDGRPIKKRRTQIAKGRFGNSGIESDGRGIELLNIRMEDPFTGIPGTDSLPINLDEDSPDGTPERQKGERENAQDTSRLPIKWDSLFGSSAEDQDPSVFQTWRPDIRLAFHGTHIFAGVRNLVDLGVVDGERMPGWMTGEAGVSTGTVRNGVIRGHKGSGV</sequence>
<evidence type="ECO:0000313" key="2">
    <source>
        <dbReference type="EMBL" id="KAH0534142.1"/>
    </source>
</evidence>
<dbReference type="GO" id="GO:0007059">
    <property type="term" value="P:chromosome segregation"/>
    <property type="evidence" value="ECO:0007669"/>
    <property type="project" value="InterPro"/>
</dbReference>
<protein>
    <submittedName>
        <fullName evidence="2">Uncharacterized protein</fullName>
    </submittedName>
</protein>
<gene>
    <name evidence="2" type="ORF">FGG08_007268</name>
</gene>
<feature type="region of interest" description="Disordered" evidence="1">
    <location>
        <begin position="447"/>
        <end position="481"/>
    </location>
</feature>
<proteinExistence type="predicted"/>